<comment type="subcellular location">
    <subcellularLocation>
        <location evidence="8">Cell membrane</location>
    </subcellularLocation>
</comment>
<dbReference type="RefSeq" id="WP_168773399.1">
    <property type="nucleotide sequence ID" value="NZ_JAABNR010000002.1"/>
</dbReference>
<dbReference type="AlphaFoldDB" id="A0AAE5BUB5"/>
<comment type="function">
    <text evidence="1 8">Involved in lipopolysaccharide (LPS) biosynthesis. Catalyzes the transfer of 3-deoxy-D-manno-octulosonate (Kdo) residue(s) from CMP-Kdo to lipid IV(A), the tetraacyldisaccharide-1,4'-bisphosphate precursor of lipid A.</text>
</comment>
<dbReference type="Gene3D" id="3.40.50.11720">
    <property type="entry name" value="3-Deoxy-D-manno-octulosonic-acid transferase, N-terminal domain"/>
    <property type="match status" value="1"/>
</dbReference>
<evidence type="ECO:0000256" key="1">
    <source>
        <dbReference type="ARBA" id="ARBA00003394"/>
    </source>
</evidence>
<evidence type="ECO:0000256" key="8">
    <source>
        <dbReference type="RuleBase" id="RU365103"/>
    </source>
</evidence>
<accession>A0AAE5BUB5</accession>
<feature type="domain" description="3-deoxy-D-manno-octulosonic-acid transferase N-terminal" evidence="9">
    <location>
        <begin position="68"/>
        <end position="174"/>
    </location>
</feature>
<comment type="similarity">
    <text evidence="8">Belongs to the glycosyltransferase group 1 family.</text>
</comment>
<dbReference type="EC" id="2.4.99.12" evidence="3 8"/>
<dbReference type="Proteomes" id="UP001193501">
    <property type="component" value="Unassembled WGS sequence"/>
</dbReference>
<reference evidence="10" key="1">
    <citation type="submission" date="2020-01" db="EMBL/GenBank/DDBJ databases">
        <authorList>
            <person name="Chen W.-M."/>
        </authorList>
    </citation>
    <scope>NUCLEOTIDE SEQUENCE</scope>
    <source>
        <strain evidence="10">CYK-10</strain>
    </source>
</reference>
<dbReference type="InterPro" id="IPR007507">
    <property type="entry name" value="Glycos_transf_N"/>
</dbReference>
<comment type="catalytic activity">
    <reaction evidence="7 8">
        <text>lipid IVA (E. coli) + CMP-3-deoxy-beta-D-manno-octulosonate = alpha-Kdo-(2-&gt;6)-lipid IVA (E. coli) + CMP + H(+)</text>
        <dbReference type="Rhea" id="RHEA:28066"/>
        <dbReference type="ChEBI" id="CHEBI:15378"/>
        <dbReference type="ChEBI" id="CHEBI:58603"/>
        <dbReference type="ChEBI" id="CHEBI:60364"/>
        <dbReference type="ChEBI" id="CHEBI:60377"/>
        <dbReference type="ChEBI" id="CHEBI:85987"/>
        <dbReference type="EC" id="2.4.99.12"/>
    </reaction>
</comment>
<evidence type="ECO:0000256" key="3">
    <source>
        <dbReference type="ARBA" id="ARBA00012621"/>
    </source>
</evidence>
<dbReference type="InterPro" id="IPR038107">
    <property type="entry name" value="Glycos_transf_N_sf"/>
</dbReference>
<sequence length="391" mass="41520">MAFSLGLSLYNLGARPEGVQNAPPARPGGSVVWCHAPDEALAPMLELARRLIDEDGVTVLVTCAGAPETEAIVQPPPLDFPRDVAAFLDHWRPDVVVMGGGELRPAMIHAATQRRLPMILVEARAPWIGRAGFFPGLVRSSLGAFARVLAVDEASGRALRKAGVEADRLMVTGRMEEPSAAHPHVERDRASLAQSFATRPVWLAADVAQAEEAAVITAHREALKLAHRLLLILVPRDPGRADALARAMEAEGWRVAARALDQEPDGETEAYIVSDAEYGLWYRLAPVTFLGGSLVGEGCRRNPMETAAMGSAILCGPKPGPWAPAFGRLAAARAARMVGSGADLAQALGDLLSPDRAARQAQAAWAIASEGAEVTEQVMGMVRTVLDGDKL</sequence>
<keyword evidence="8" id="KW-1003">Cell membrane</keyword>
<dbReference type="SUPFAM" id="SSF53756">
    <property type="entry name" value="UDP-Glycosyltransferase/glycogen phosphorylase"/>
    <property type="match status" value="1"/>
</dbReference>
<protein>
    <recommendedName>
        <fullName evidence="4 8">3-deoxy-D-manno-octulosonic acid transferase</fullName>
        <shortName evidence="8">Kdo transferase</shortName>
        <ecNumber evidence="3 8">2.4.99.12</ecNumber>
    </recommendedName>
    <alternativeName>
        <fullName evidence="6 8">Lipid IV(A) 3-deoxy-D-manno-octulosonic acid transferase</fullName>
    </alternativeName>
</protein>
<comment type="caution">
    <text evidence="10">The sequence shown here is derived from an EMBL/GenBank/DDBJ whole genome shotgun (WGS) entry which is preliminary data.</text>
</comment>
<dbReference type="GO" id="GO:0009244">
    <property type="term" value="P:lipopolysaccharide core region biosynthetic process"/>
    <property type="evidence" value="ECO:0007669"/>
    <property type="project" value="UniProtKB-UniRule"/>
</dbReference>
<evidence type="ECO:0000256" key="4">
    <source>
        <dbReference type="ARBA" id="ARBA00019077"/>
    </source>
</evidence>
<evidence type="ECO:0000256" key="6">
    <source>
        <dbReference type="ARBA" id="ARBA00031445"/>
    </source>
</evidence>
<dbReference type="EMBL" id="JAABNR010000002">
    <property type="protein sequence ID" value="NBZ86599.1"/>
    <property type="molecule type" value="Genomic_DNA"/>
</dbReference>
<evidence type="ECO:0000256" key="7">
    <source>
        <dbReference type="ARBA" id="ARBA00049183"/>
    </source>
</evidence>
<gene>
    <name evidence="10" type="ORF">GV832_03325</name>
</gene>
<dbReference type="InterPro" id="IPR039901">
    <property type="entry name" value="Kdotransferase"/>
</dbReference>
<dbReference type="Pfam" id="PF04413">
    <property type="entry name" value="Glycos_transf_N"/>
    <property type="match status" value="1"/>
</dbReference>
<dbReference type="GO" id="GO:0009245">
    <property type="term" value="P:lipid A biosynthetic process"/>
    <property type="evidence" value="ECO:0007669"/>
    <property type="project" value="TreeGrafter"/>
</dbReference>
<name>A0AAE5BUB5_9RHOB</name>
<evidence type="ECO:0000256" key="5">
    <source>
        <dbReference type="ARBA" id="ARBA00022679"/>
    </source>
</evidence>
<evidence type="ECO:0000256" key="2">
    <source>
        <dbReference type="ARBA" id="ARBA00004713"/>
    </source>
</evidence>
<dbReference type="GO" id="GO:0043842">
    <property type="term" value="F:Kdo transferase activity"/>
    <property type="evidence" value="ECO:0007669"/>
    <property type="project" value="UniProtKB-EC"/>
</dbReference>
<proteinExistence type="inferred from homology"/>
<keyword evidence="8" id="KW-0472">Membrane</keyword>
<organism evidence="10 11">
    <name type="scientific">Stagnihabitans tardus</name>
    <dbReference type="NCBI Taxonomy" id="2699202"/>
    <lineage>
        <taxon>Bacteria</taxon>
        <taxon>Pseudomonadati</taxon>
        <taxon>Pseudomonadota</taxon>
        <taxon>Alphaproteobacteria</taxon>
        <taxon>Rhodobacterales</taxon>
        <taxon>Paracoccaceae</taxon>
        <taxon>Stagnihabitans</taxon>
    </lineage>
</organism>
<keyword evidence="5 8" id="KW-0808">Transferase</keyword>
<dbReference type="PANTHER" id="PTHR42755:SF1">
    <property type="entry name" value="3-DEOXY-D-MANNO-OCTULOSONIC ACID TRANSFERASE, MITOCHONDRIAL-RELATED"/>
    <property type="match status" value="1"/>
</dbReference>
<comment type="pathway">
    <text evidence="2 8">Bacterial outer membrane biogenesis; LPS core biosynthesis.</text>
</comment>
<evidence type="ECO:0000313" key="11">
    <source>
        <dbReference type="Proteomes" id="UP001193501"/>
    </source>
</evidence>
<dbReference type="PANTHER" id="PTHR42755">
    <property type="entry name" value="3-DEOXY-MANNO-OCTULOSONATE CYTIDYLYLTRANSFERASE"/>
    <property type="match status" value="1"/>
</dbReference>
<keyword evidence="8" id="KW-0448">Lipopolysaccharide biosynthesis</keyword>
<dbReference type="GO" id="GO:0005886">
    <property type="term" value="C:plasma membrane"/>
    <property type="evidence" value="ECO:0007669"/>
    <property type="project" value="UniProtKB-SubCell"/>
</dbReference>
<evidence type="ECO:0000313" key="10">
    <source>
        <dbReference type="EMBL" id="NBZ86599.1"/>
    </source>
</evidence>
<keyword evidence="11" id="KW-1185">Reference proteome</keyword>
<evidence type="ECO:0000259" key="9">
    <source>
        <dbReference type="Pfam" id="PF04413"/>
    </source>
</evidence>
<dbReference type="Gene3D" id="3.40.50.2000">
    <property type="entry name" value="Glycogen Phosphorylase B"/>
    <property type="match status" value="1"/>
</dbReference>